<keyword evidence="1" id="KW-0472">Membrane</keyword>
<evidence type="ECO:0000313" key="2">
    <source>
        <dbReference type="EMBL" id="SHI92675.1"/>
    </source>
</evidence>
<evidence type="ECO:0000256" key="1">
    <source>
        <dbReference type="SAM" id="Phobius"/>
    </source>
</evidence>
<feature type="transmembrane region" description="Helical" evidence="1">
    <location>
        <begin position="6"/>
        <end position="27"/>
    </location>
</feature>
<accession>A0A1M6F4Q9</accession>
<keyword evidence="1" id="KW-1133">Transmembrane helix</keyword>
<evidence type="ECO:0000313" key="3">
    <source>
        <dbReference type="Proteomes" id="UP000184442"/>
    </source>
</evidence>
<dbReference type="Proteomes" id="UP000184442">
    <property type="component" value="Unassembled WGS sequence"/>
</dbReference>
<gene>
    <name evidence="2" type="ORF">SAMN02745176_01817</name>
</gene>
<dbReference type="OrthoDB" id="1957909at2"/>
<keyword evidence="1" id="KW-0812">Transmembrane</keyword>
<dbReference type="InterPro" id="IPR014198">
    <property type="entry name" value="Spore_III_AB"/>
</dbReference>
<dbReference type="RefSeq" id="WP_073025893.1">
    <property type="nucleotide sequence ID" value="NZ_FQZS01000011.1"/>
</dbReference>
<dbReference type="Pfam" id="PF09548">
    <property type="entry name" value="Spore_III_AB"/>
    <property type="match status" value="1"/>
</dbReference>
<keyword evidence="3" id="KW-1185">Reference proteome</keyword>
<dbReference type="PIRSF" id="PIRSF021435">
    <property type="entry name" value="SpoIIIAB"/>
    <property type="match status" value="1"/>
</dbReference>
<dbReference type="EMBL" id="FQZS01000011">
    <property type="protein sequence ID" value="SHI92675.1"/>
    <property type="molecule type" value="Genomic_DNA"/>
</dbReference>
<dbReference type="NCBIfam" id="TIGR02833">
    <property type="entry name" value="spore_III_AB"/>
    <property type="match status" value="1"/>
</dbReference>
<dbReference type="AlphaFoldDB" id="A0A1M6F4Q9"/>
<reference evidence="2 3" key="1">
    <citation type="submission" date="2016-11" db="EMBL/GenBank/DDBJ databases">
        <authorList>
            <person name="Jaros S."/>
            <person name="Januszkiewicz K."/>
            <person name="Wedrychowicz H."/>
        </authorList>
    </citation>
    <scope>NUCLEOTIDE SEQUENCE [LARGE SCALE GENOMIC DNA]</scope>
    <source>
        <strain evidence="2 3">DSM 19022</strain>
    </source>
</reference>
<proteinExistence type="predicted"/>
<name>A0A1M6F4Q9_9FIRM</name>
<dbReference type="STRING" id="1122184.SAMN02745176_01817"/>
<sequence>MLKGIGALLIIISSSLLGILISSKYSIRPKEIRKLRFSLQMLETEIVYGSTPIPYACYNVGCKSDKPWKDFFMRVSENLLKRKFFSLEEAWNDAIVNSLKNSYLTSADKELLRNFGRVIGKSDTEDQKKHFKLIYAQLEHHEKIAEDEKARNEKMYKSMGFLLGAAILIILV</sequence>
<protein>
    <submittedName>
        <fullName evidence="2">Stage III sporulation protein AB</fullName>
    </submittedName>
</protein>
<organism evidence="2 3">
    <name type="scientific">Lutispora thermophila DSM 19022</name>
    <dbReference type="NCBI Taxonomy" id="1122184"/>
    <lineage>
        <taxon>Bacteria</taxon>
        <taxon>Bacillati</taxon>
        <taxon>Bacillota</taxon>
        <taxon>Clostridia</taxon>
        <taxon>Lutisporales</taxon>
        <taxon>Lutisporaceae</taxon>
        <taxon>Lutispora</taxon>
    </lineage>
</organism>